<keyword evidence="1" id="KW-0175">Coiled coil</keyword>
<evidence type="ECO:0000313" key="3">
    <source>
        <dbReference type="Proteomes" id="UP000814003"/>
    </source>
</evidence>
<feature type="coiled-coil region" evidence="1">
    <location>
        <begin position="72"/>
        <end position="141"/>
    </location>
</feature>
<sequence length="141" mass="15433">MSTQLLATIIVVLLHDLMVRGDLIPKDTVLEVDREVRNDWKGSKLCRDATEEEIAEYRDESGAVAGIIDEKIQDLARQRGDLEDQIHDLGLNKAALTGEVADLEQSKETLAGELVALEQEKKDLAAEVDALKVAKKAAAAK</sequence>
<dbReference type="Gene3D" id="1.20.5.1000">
    <property type="entry name" value="arf6 gtpase in complex with a specific effector, jip4"/>
    <property type="match status" value="1"/>
</dbReference>
<accession>A0ABS9FDX4</accession>
<dbReference type="SUPFAM" id="SSF90257">
    <property type="entry name" value="Myosin rod fragments"/>
    <property type="match status" value="1"/>
</dbReference>
<keyword evidence="3" id="KW-1185">Reference proteome</keyword>
<proteinExistence type="predicted"/>
<reference evidence="2 3" key="1">
    <citation type="submission" date="2019-11" db="EMBL/GenBank/DDBJ databases">
        <title>Epiphytic Pseudomonas syringae from cherry orchards.</title>
        <authorList>
            <person name="Hulin M.T."/>
        </authorList>
    </citation>
    <scope>NUCLEOTIDE SEQUENCE [LARGE SCALE GENOMIC DNA]</scope>
    <source>
        <strain evidence="2 3">PA-6-5B</strain>
    </source>
</reference>
<dbReference type="EMBL" id="WKED01000055">
    <property type="protein sequence ID" value="MCF5109685.1"/>
    <property type="molecule type" value="Genomic_DNA"/>
</dbReference>
<gene>
    <name evidence="2" type="ORF">GIW56_22915</name>
</gene>
<comment type="caution">
    <text evidence="2">The sequence shown here is derived from an EMBL/GenBank/DDBJ whole genome shotgun (WGS) entry which is preliminary data.</text>
</comment>
<evidence type="ECO:0000313" key="2">
    <source>
        <dbReference type="EMBL" id="MCF5109685.1"/>
    </source>
</evidence>
<dbReference type="RefSeq" id="WP_236309810.1">
    <property type="nucleotide sequence ID" value="NZ_WKED01000055.1"/>
</dbReference>
<protein>
    <submittedName>
        <fullName evidence="2">Uncharacterized protein</fullName>
    </submittedName>
</protein>
<dbReference type="Proteomes" id="UP000814003">
    <property type="component" value="Unassembled WGS sequence"/>
</dbReference>
<name>A0ABS9FDX4_9PSED</name>
<evidence type="ECO:0000256" key="1">
    <source>
        <dbReference type="SAM" id="Coils"/>
    </source>
</evidence>
<organism evidence="2 3">
    <name type="scientific">Pseudomonas gessardii</name>
    <dbReference type="NCBI Taxonomy" id="78544"/>
    <lineage>
        <taxon>Bacteria</taxon>
        <taxon>Pseudomonadati</taxon>
        <taxon>Pseudomonadota</taxon>
        <taxon>Gammaproteobacteria</taxon>
        <taxon>Pseudomonadales</taxon>
        <taxon>Pseudomonadaceae</taxon>
        <taxon>Pseudomonas</taxon>
    </lineage>
</organism>